<dbReference type="EMBL" id="HBUE01157585">
    <property type="protein sequence ID" value="CAG6508533.1"/>
    <property type="molecule type" value="Transcribed_RNA"/>
</dbReference>
<proteinExistence type="predicted"/>
<protein>
    <submittedName>
        <fullName evidence="1">(northern house mosquito) hypothetical protein</fullName>
    </submittedName>
</protein>
<evidence type="ECO:0000313" key="1">
    <source>
        <dbReference type="EMBL" id="CAG6559889.1"/>
    </source>
</evidence>
<organism evidence="1">
    <name type="scientific">Culex pipiens</name>
    <name type="common">House mosquito</name>
    <dbReference type="NCBI Taxonomy" id="7175"/>
    <lineage>
        <taxon>Eukaryota</taxon>
        <taxon>Metazoa</taxon>
        <taxon>Ecdysozoa</taxon>
        <taxon>Arthropoda</taxon>
        <taxon>Hexapoda</taxon>
        <taxon>Insecta</taxon>
        <taxon>Pterygota</taxon>
        <taxon>Neoptera</taxon>
        <taxon>Endopterygota</taxon>
        <taxon>Diptera</taxon>
        <taxon>Nematocera</taxon>
        <taxon>Culicoidea</taxon>
        <taxon>Culicidae</taxon>
        <taxon>Culicinae</taxon>
        <taxon>Culicini</taxon>
        <taxon>Culex</taxon>
        <taxon>Culex</taxon>
    </lineage>
</organism>
<reference evidence="1" key="1">
    <citation type="submission" date="2021-05" db="EMBL/GenBank/DDBJ databases">
        <authorList>
            <person name="Alioto T."/>
            <person name="Alioto T."/>
            <person name="Gomez Garrido J."/>
        </authorList>
    </citation>
    <scope>NUCLEOTIDE SEQUENCE</scope>
</reference>
<accession>A0A8D8ISM7</accession>
<name>A0A8D8ISM7_CULPI</name>
<sequence length="136" mass="15992">MLLGEHRKSYILGEANLSSTFRVFLITQVPVPKKSPLTARSVLRTSRDHVRVFPEQQFCTASDPVQIYILFTCDPFFCHRLRLCPRRLIWGFPRYRRRAFHETISRLETGLTEKEIQLVCRAFRGEFKPEIAEFSS</sequence>
<dbReference type="AlphaFoldDB" id="A0A8D8ISM7"/>
<dbReference type="EMBL" id="HBUE01262705">
    <property type="protein sequence ID" value="CAG6559889.1"/>
    <property type="molecule type" value="Transcribed_RNA"/>
</dbReference>